<feature type="compositionally biased region" description="Basic and acidic residues" evidence="5">
    <location>
        <begin position="747"/>
        <end position="770"/>
    </location>
</feature>
<evidence type="ECO:0000256" key="1">
    <source>
        <dbReference type="ARBA" id="ARBA00004604"/>
    </source>
</evidence>
<feature type="region of interest" description="Disordered" evidence="5">
    <location>
        <begin position="635"/>
        <end position="714"/>
    </location>
</feature>
<proteinExistence type="predicted"/>
<feature type="compositionally biased region" description="Basic and acidic residues" evidence="5">
    <location>
        <begin position="456"/>
        <end position="467"/>
    </location>
</feature>
<feature type="compositionally biased region" description="Basic and acidic residues" evidence="5">
    <location>
        <begin position="485"/>
        <end position="516"/>
    </location>
</feature>
<evidence type="ECO:0008006" key="8">
    <source>
        <dbReference type="Google" id="ProtNLM"/>
    </source>
</evidence>
<feature type="compositionally biased region" description="Acidic residues" evidence="5">
    <location>
        <begin position="95"/>
        <end position="109"/>
    </location>
</feature>
<sequence length="944" mass="108441">MAKKNRSNGKSSFSKGKNSNVRSKTTVKENFKDAILDASKFLNSRSSNVDNDGEGDEVPFDDEELDSDNALGSDDDLDDYMSKTKGDVSERLNEFGEDEDGWESVDEGELMTLSEIWDRDDSELKVQKSNSQSKQHNKLVFNEDDDDSSATEGEGSHSEDSDSESNSESESDSEDDPFDEMNISEGEEVQLDSVMKSLKSKIKKDPSEKAKKVLINDKLNENEFSLPNLGDSLSLDDMLGNLDDEEQDNENEELIRDIAKHNKQLKELDSVELDEDEQNKLHNDENSAFAIPLPVNIQKRHERRAAYEIQKEQVNRWRDIIAQNRDKEVLSFVPEKPQLDKNSAFKTDNDIAVNDFESKLDSIIDQSNLESKKTEDLFENIETAKLSKAEMLKRTNELRLMRELMYRGMKDSKRLKKIKSKAYRRQLRKEKMKEKMLISQVNRQEDGSDLEEDKEDSNYHRAKERMTLKHKNTSQWAKQMIKSGMSKDKSTRDEIEEMMRQSEKLKQKQLGKKDGESSDDERDLSDLENDVDNVENLDNEKLSKIGKGVLAMDFMKNAEERERLVKLKEIDNLKRLRDAEDYEDIQNGEVDGVNVSMNTGRRMYTPAALVASAENRKLNEELMKELDEEDSRLLQNRLKKDKEERYKPTVIEERGTRDNEGTGIRSESVEDDSNPWLAEEDSENSADEEDRGRVSSKIKVVDASSSRLDKSEAKISKKLLKKNTGKKKESTDGLVSIENKETLFIVDPKKKAAKQDQKRASLDEKPIRSDDEYESDGDDVDDNRMFKQSDLIKEAFAGDDVLIEEFEQEKREVEEEEGDKQVELTTPGWGSWAGQGDEDDGWGVPKTKKRKIVKTIQGVVTKDKRLDKGKKNVIINERIIKKTTKYQADKVPYPFKTWEEYERSLRTPMGKEWSTTKTHQKLITPSVITKFGSVIDPLKAPFHE</sequence>
<accession>A0A099P2Y4</accession>
<dbReference type="InterPro" id="IPR006709">
    <property type="entry name" value="SSU_processome_Utp14"/>
</dbReference>
<evidence type="ECO:0000313" key="6">
    <source>
        <dbReference type="EMBL" id="KGK38654.1"/>
    </source>
</evidence>
<evidence type="ECO:0000256" key="2">
    <source>
        <dbReference type="ARBA" id="ARBA00022553"/>
    </source>
</evidence>
<feature type="region of interest" description="Disordered" evidence="5">
    <location>
        <begin position="747"/>
        <end position="784"/>
    </location>
</feature>
<dbReference type="GO" id="GO:0006364">
    <property type="term" value="P:rRNA processing"/>
    <property type="evidence" value="ECO:0007669"/>
    <property type="project" value="InterPro"/>
</dbReference>
<feature type="region of interest" description="Disordered" evidence="5">
    <location>
        <begin position="1"/>
        <end position="29"/>
    </location>
</feature>
<feature type="compositionally biased region" description="Acidic residues" evidence="5">
    <location>
        <begin position="771"/>
        <end position="781"/>
    </location>
</feature>
<feature type="compositionally biased region" description="Acidic residues" evidence="5">
    <location>
        <begin position="669"/>
        <end position="689"/>
    </location>
</feature>
<dbReference type="EMBL" id="JQFK01000017">
    <property type="protein sequence ID" value="KGK38654.1"/>
    <property type="molecule type" value="Genomic_DNA"/>
</dbReference>
<name>A0A099P2Y4_PICKU</name>
<dbReference type="AlphaFoldDB" id="A0A099P2Y4"/>
<dbReference type="HOGENOM" id="CLU_003783_0_2_1"/>
<evidence type="ECO:0000256" key="3">
    <source>
        <dbReference type="ARBA" id="ARBA00023242"/>
    </source>
</evidence>
<dbReference type="VEuPathDB" id="FungiDB:C5L36_0C11620"/>
<feature type="compositionally biased region" description="Acidic residues" evidence="5">
    <location>
        <begin position="161"/>
        <end position="179"/>
    </location>
</feature>
<feature type="compositionally biased region" description="Basic and acidic residues" evidence="5">
    <location>
        <begin position="116"/>
        <end position="126"/>
    </location>
</feature>
<feature type="compositionally biased region" description="Basic and acidic residues" evidence="5">
    <location>
        <begin position="80"/>
        <end position="94"/>
    </location>
</feature>
<feature type="region of interest" description="Disordered" evidence="5">
    <location>
        <begin position="429"/>
        <end position="532"/>
    </location>
</feature>
<feature type="region of interest" description="Disordered" evidence="5">
    <location>
        <begin position="42"/>
        <end position="192"/>
    </location>
</feature>
<feature type="coiled-coil region" evidence="4">
    <location>
        <begin position="235"/>
        <end position="271"/>
    </location>
</feature>
<dbReference type="GO" id="GO:0032040">
    <property type="term" value="C:small-subunit processome"/>
    <property type="evidence" value="ECO:0007669"/>
    <property type="project" value="InterPro"/>
</dbReference>
<dbReference type="eggNOG" id="KOG2172">
    <property type="taxonomic scope" value="Eukaryota"/>
</dbReference>
<feature type="compositionally biased region" description="Acidic residues" evidence="5">
    <location>
        <begin position="517"/>
        <end position="532"/>
    </location>
</feature>
<keyword evidence="3" id="KW-0539">Nucleus</keyword>
<reference evidence="7" key="1">
    <citation type="journal article" date="2014" name="Microb. Cell Fact.">
        <title>Exploiting Issatchenkia orientalis SD108 for succinic acid production.</title>
        <authorList>
            <person name="Xiao H."/>
            <person name="Shao Z."/>
            <person name="Jiang Y."/>
            <person name="Dole S."/>
            <person name="Zhao H."/>
        </authorList>
    </citation>
    <scope>NUCLEOTIDE SEQUENCE [LARGE SCALE GENOMIC DNA]</scope>
    <source>
        <strain evidence="7">SD108</strain>
    </source>
</reference>
<feature type="compositionally biased region" description="Acidic residues" evidence="5">
    <location>
        <begin position="51"/>
        <end position="79"/>
    </location>
</feature>
<feature type="compositionally biased region" description="Basic and acidic residues" evidence="5">
    <location>
        <begin position="638"/>
        <end position="660"/>
    </location>
</feature>
<gene>
    <name evidence="6" type="ORF">JL09_g2162</name>
</gene>
<organism evidence="6 7">
    <name type="scientific">Pichia kudriavzevii</name>
    <name type="common">Yeast</name>
    <name type="synonym">Issatchenkia orientalis</name>
    <dbReference type="NCBI Taxonomy" id="4909"/>
    <lineage>
        <taxon>Eukaryota</taxon>
        <taxon>Fungi</taxon>
        <taxon>Dikarya</taxon>
        <taxon>Ascomycota</taxon>
        <taxon>Saccharomycotina</taxon>
        <taxon>Pichiomycetes</taxon>
        <taxon>Pichiales</taxon>
        <taxon>Pichiaceae</taxon>
        <taxon>Pichia</taxon>
    </lineage>
</organism>
<evidence type="ECO:0000313" key="7">
    <source>
        <dbReference type="Proteomes" id="UP000029867"/>
    </source>
</evidence>
<keyword evidence="4" id="KW-0175">Coiled coil</keyword>
<dbReference type="PANTHER" id="PTHR14150:SF12">
    <property type="entry name" value="U3 SMALL NUCLEOLAR RNA-ASSOCIATED PROTEIN 14 HOMOLOG A"/>
    <property type="match status" value="1"/>
</dbReference>
<protein>
    <recommendedName>
        <fullName evidence="8">U3 small nucleolar RNA-associated protein 14</fullName>
    </recommendedName>
</protein>
<comment type="caution">
    <text evidence="6">The sequence shown here is derived from an EMBL/GenBank/DDBJ whole genome shotgun (WGS) entry which is preliminary data.</text>
</comment>
<comment type="subcellular location">
    <subcellularLocation>
        <location evidence="1">Nucleus</location>
        <location evidence="1">Nucleolus</location>
    </subcellularLocation>
</comment>
<feature type="compositionally biased region" description="Low complexity" evidence="5">
    <location>
        <begin position="8"/>
        <end position="20"/>
    </location>
</feature>
<evidence type="ECO:0000256" key="4">
    <source>
        <dbReference type="SAM" id="Coils"/>
    </source>
</evidence>
<feature type="region of interest" description="Disordered" evidence="5">
    <location>
        <begin position="809"/>
        <end position="846"/>
    </location>
</feature>
<evidence type="ECO:0000256" key="5">
    <source>
        <dbReference type="SAM" id="MobiDB-lite"/>
    </source>
</evidence>
<keyword evidence="2" id="KW-0597">Phosphoprotein</keyword>
<dbReference type="PANTHER" id="PTHR14150">
    <property type="entry name" value="U3 SMALL NUCLEOLAR RNA-ASSOCIATED PROTEIN 14"/>
    <property type="match status" value="1"/>
</dbReference>
<dbReference type="Proteomes" id="UP000029867">
    <property type="component" value="Unassembled WGS sequence"/>
</dbReference>
<dbReference type="Pfam" id="PF04615">
    <property type="entry name" value="Utp14"/>
    <property type="match status" value="1"/>
</dbReference>